<keyword evidence="1" id="KW-0472">Membrane</keyword>
<accession>A0A238VN89</accession>
<dbReference type="RefSeq" id="WP_089377014.1">
    <property type="nucleotide sequence ID" value="NZ_FZNX01000001.1"/>
</dbReference>
<evidence type="ECO:0000313" key="2">
    <source>
        <dbReference type="EMBL" id="SNR35203.1"/>
    </source>
</evidence>
<proteinExistence type="predicted"/>
<evidence type="ECO:0000313" key="3">
    <source>
        <dbReference type="Proteomes" id="UP000198412"/>
    </source>
</evidence>
<reference evidence="3" key="1">
    <citation type="submission" date="2017-06" db="EMBL/GenBank/DDBJ databases">
        <authorList>
            <person name="Varghese N."/>
            <person name="Submissions S."/>
        </authorList>
    </citation>
    <scope>NUCLEOTIDE SEQUENCE [LARGE SCALE GENOMIC DNA]</scope>
    <source>
        <strain evidence="3">DSM 27993</strain>
    </source>
</reference>
<dbReference type="EMBL" id="FZNX01000001">
    <property type="protein sequence ID" value="SNR35203.1"/>
    <property type="molecule type" value="Genomic_DNA"/>
</dbReference>
<keyword evidence="1" id="KW-0812">Transmembrane</keyword>
<dbReference type="AlphaFoldDB" id="A0A238VN89"/>
<feature type="transmembrane region" description="Helical" evidence="1">
    <location>
        <begin position="9"/>
        <end position="27"/>
    </location>
</feature>
<name>A0A238VN89_9FLAO</name>
<gene>
    <name evidence="2" type="ORF">SAMN04488111_0688</name>
</gene>
<protein>
    <submittedName>
        <fullName evidence="2">Uncharacterized protein</fullName>
    </submittedName>
</protein>
<evidence type="ECO:0000256" key="1">
    <source>
        <dbReference type="SAM" id="Phobius"/>
    </source>
</evidence>
<dbReference type="OrthoDB" id="1492931at2"/>
<keyword evidence="1" id="KW-1133">Transmembrane helix</keyword>
<organism evidence="2 3">
    <name type="scientific">Lutibacter flavus</name>
    <dbReference type="NCBI Taxonomy" id="691689"/>
    <lineage>
        <taxon>Bacteria</taxon>
        <taxon>Pseudomonadati</taxon>
        <taxon>Bacteroidota</taxon>
        <taxon>Flavobacteriia</taxon>
        <taxon>Flavobacteriales</taxon>
        <taxon>Flavobacteriaceae</taxon>
        <taxon>Lutibacter</taxon>
    </lineage>
</organism>
<sequence>MDNIKSKYVFYIVIISLVIGIAIGWFFQKSGGKSGEFTLTDGTRKVVIKLDQEQINEEALFKQIFAKEWTKDASISWLKKKEGIFHYLDASLTDSIKIINPDINEHEQISKNFREISRKRLGPWKYQIDTISIGYPNPPPSVGKANACENGDFYRQTVKLISLNGKNEVIVEVTGKYQCPENLSYPDIQISKEDKQKLFNNTPFSKTEKVFALIIND</sequence>
<keyword evidence="3" id="KW-1185">Reference proteome</keyword>
<dbReference type="Proteomes" id="UP000198412">
    <property type="component" value="Unassembled WGS sequence"/>
</dbReference>